<name>A0A498ITY8_MALDO</name>
<dbReference type="Proteomes" id="UP000290289">
    <property type="component" value="Chromosome 10"/>
</dbReference>
<sequence>MEARNASLPIFYDVDPSNVRNQQQQQQQQSLFPLSGVGYQCSKPNGDYFEFYNKHERNFREDLAKCNTGELLYQKWVISLGGLQRIGKHHQGAASSKM</sequence>
<comment type="caution">
    <text evidence="1">The sequence shown here is derived from an EMBL/GenBank/DDBJ whole genome shotgun (WGS) entry which is preliminary data.</text>
</comment>
<keyword evidence="2" id="KW-1185">Reference proteome</keyword>
<evidence type="ECO:0000313" key="2">
    <source>
        <dbReference type="Proteomes" id="UP000290289"/>
    </source>
</evidence>
<evidence type="ECO:0000313" key="1">
    <source>
        <dbReference type="EMBL" id="RXH85587.1"/>
    </source>
</evidence>
<organism evidence="1 2">
    <name type="scientific">Malus domestica</name>
    <name type="common">Apple</name>
    <name type="synonym">Pyrus malus</name>
    <dbReference type="NCBI Taxonomy" id="3750"/>
    <lineage>
        <taxon>Eukaryota</taxon>
        <taxon>Viridiplantae</taxon>
        <taxon>Streptophyta</taxon>
        <taxon>Embryophyta</taxon>
        <taxon>Tracheophyta</taxon>
        <taxon>Spermatophyta</taxon>
        <taxon>Magnoliopsida</taxon>
        <taxon>eudicotyledons</taxon>
        <taxon>Gunneridae</taxon>
        <taxon>Pentapetalae</taxon>
        <taxon>rosids</taxon>
        <taxon>fabids</taxon>
        <taxon>Rosales</taxon>
        <taxon>Rosaceae</taxon>
        <taxon>Amygdaloideae</taxon>
        <taxon>Maleae</taxon>
        <taxon>Malus</taxon>
    </lineage>
</organism>
<reference evidence="1 2" key="1">
    <citation type="submission" date="2018-10" db="EMBL/GenBank/DDBJ databases">
        <title>A high-quality apple genome assembly.</title>
        <authorList>
            <person name="Hu J."/>
        </authorList>
    </citation>
    <scope>NUCLEOTIDE SEQUENCE [LARGE SCALE GENOMIC DNA]</scope>
    <source>
        <strain evidence="2">cv. HFTH1</strain>
        <tissue evidence="1">Young leaf</tissue>
    </source>
</reference>
<evidence type="ECO:0008006" key="3">
    <source>
        <dbReference type="Google" id="ProtNLM"/>
    </source>
</evidence>
<accession>A0A498ITY8</accession>
<dbReference type="EMBL" id="RDQH01000336">
    <property type="protein sequence ID" value="RXH85587.1"/>
    <property type="molecule type" value="Genomic_DNA"/>
</dbReference>
<dbReference type="AlphaFoldDB" id="A0A498ITY8"/>
<proteinExistence type="predicted"/>
<gene>
    <name evidence="1" type="ORF">DVH24_009408</name>
</gene>
<protein>
    <recommendedName>
        <fullName evidence="3">TIR domain-containing protein</fullName>
    </recommendedName>
</protein>